<evidence type="ECO:0000256" key="1">
    <source>
        <dbReference type="ARBA" id="ARBA00004236"/>
    </source>
</evidence>
<feature type="domain" description="Glycosyltransferase 2-like" evidence="6">
    <location>
        <begin position="7"/>
        <end position="124"/>
    </location>
</feature>
<evidence type="ECO:0000256" key="4">
    <source>
        <dbReference type="ARBA" id="ARBA00022679"/>
    </source>
</evidence>
<evidence type="ECO:0000256" key="2">
    <source>
        <dbReference type="ARBA" id="ARBA00022475"/>
    </source>
</evidence>
<gene>
    <name evidence="7" type="ORF">Pan14r_35720</name>
</gene>
<keyword evidence="2" id="KW-1003">Cell membrane</keyword>
<dbReference type="NCBIfam" id="TIGR04283">
    <property type="entry name" value="glyco_like_mftF"/>
    <property type="match status" value="1"/>
</dbReference>
<dbReference type="InterPro" id="IPR029044">
    <property type="entry name" value="Nucleotide-diphossugar_trans"/>
</dbReference>
<evidence type="ECO:0000256" key="5">
    <source>
        <dbReference type="ARBA" id="ARBA00023136"/>
    </source>
</evidence>
<keyword evidence="5" id="KW-0472">Membrane</keyword>
<dbReference type="PANTHER" id="PTHR43646">
    <property type="entry name" value="GLYCOSYLTRANSFERASE"/>
    <property type="match status" value="1"/>
</dbReference>
<evidence type="ECO:0000313" key="8">
    <source>
        <dbReference type="Proteomes" id="UP000317238"/>
    </source>
</evidence>
<dbReference type="SUPFAM" id="SSF53448">
    <property type="entry name" value="Nucleotide-diphospho-sugar transferases"/>
    <property type="match status" value="1"/>
</dbReference>
<keyword evidence="4 7" id="KW-0808">Transferase</keyword>
<organism evidence="7 8">
    <name type="scientific">Crateriforma conspicua</name>
    <dbReference type="NCBI Taxonomy" id="2527996"/>
    <lineage>
        <taxon>Bacteria</taxon>
        <taxon>Pseudomonadati</taxon>
        <taxon>Planctomycetota</taxon>
        <taxon>Planctomycetia</taxon>
        <taxon>Planctomycetales</taxon>
        <taxon>Planctomycetaceae</taxon>
        <taxon>Crateriforma</taxon>
    </lineage>
</organism>
<dbReference type="RefSeq" id="WP_145303703.1">
    <property type="nucleotide sequence ID" value="NZ_CP036319.1"/>
</dbReference>
<reference evidence="7 8" key="1">
    <citation type="submission" date="2019-02" db="EMBL/GenBank/DDBJ databases">
        <title>Deep-cultivation of Planctomycetes and their phenomic and genomic characterization uncovers novel biology.</title>
        <authorList>
            <person name="Wiegand S."/>
            <person name="Jogler M."/>
            <person name="Boedeker C."/>
            <person name="Pinto D."/>
            <person name="Vollmers J."/>
            <person name="Rivas-Marin E."/>
            <person name="Kohn T."/>
            <person name="Peeters S.H."/>
            <person name="Heuer A."/>
            <person name="Rast P."/>
            <person name="Oberbeckmann S."/>
            <person name="Bunk B."/>
            <person name="Jeske O."/>
            <person name="Meyerdierks A."/>
            <person name="Storesund J.E."/>
            <person name="Kallscheuer N."/>
            <person name="Luecker S."/>
            <person name="Lage O.M."/>
            <person name="Pohl T."/>
            <person name="Merkel B.J."/>
            <person name="Hornburger P."/>
            <person name="Mueller R.-W."/>
            <person name="Bruemmer F."/>
            <person name="Labrenz M."/>
            <person name="Spormann A.M."/>
            <person name="Op Den Camp H."/>
            <person name="Overmann J."/>
            <person name="Amann R."/>
            <person name="Jetten M.S.M."/>
            <person name="Mascher T."/>
            <person name="Medema M.H."/>
            <person name="Devos D.P."/>
            <person name="Kaster A.-K."/>
            <person name="Ovreas L."/>
            <person name="Rohde M."/>
            <person name="Galperin M.Y."/>
            <person name="Jogler C."/>
        </authorList>
    </citation>
    <scope>NUCLEOTIDE SEQUENCE [LARGE SCALE GENOMIC DNA]</scope>
    <source>
        <strain evidence="7 8">Pan14r</strain>
    </source>
</reference>
<dbReference type="GO" id="GO:0005886">
    <property type="term" value="C:plasma membrane"/>
    <property type="evidence" value="ECO:0007669"/>
    <property type="project" value="UniProtKB-SubCell"/>
</dbReference>
<dbReference type="CDD" id="cd02522">
    <property type="entry name" value="GT_2_like_a"/>
    <property type="match status" value="1"/>
</dbReference>
<name>A0A5C5YD72_9PLAN</name>
<dbReference type="Gene3D" id="3.90.550.10">
    <property type="entry name" value="Spore Coat Polysaccharide Biosynthesis Protein SpsA, Chain A"/>
    <property type="match status" value="1"/>
</dbReference>
<accession>A0A5C5YD72</accession>
<dbReference type="AlphaFoldDB" id="A0A5C5YD72"/>
<dbReference type="Proteomes" id="UP000317238">
    <property type="component" value="Unassembled WGS sequence"/>
</dbReference>
<comment type="caution">
    <text evidence="7">The sequence shown here is derived from an EMBL/GenBank/DDBJ whole genome shotgun (WGS) entry which is preliminary data.</text>
</comment>
<keyword evidence="3" id="KW-0328">Glycosyltransferase</keyword>
<evidence type="ECO:0000313" key="7">
    <source>
        <dbReference type="EMBL" id="TWT71262.1"/>
    </source>
</evidence>
<dbReference type="PANTHER" id="PTHR43646:SF2">
    <property type="entry name" value="GLYCOSYLTRANSFERASE 2-LIKE DOMAIN-CONTAINING PROTEIN"/>
    <property type="match status" value="1"/>
</dbReference>
<proteinExistence type="predicted"/>
<dbReference type="OrthoDB" id="9806525at2"/>
<dbReference type="InterPro" id="IPR026461">
    <property type="entry name" value="Trfase_2_rSAM/seldom_assoc"/>
</dbReference>
<dbReference type="GO" id="GO:0016757">
    <property type="term" value="F:glycosyltransferase activity"/>
    <property type="evidence" value="ECO:0007669"/>
    <property type="project" value="UniProtKB-KW"/>
</dbReference>
<dbReference type="InterPro" id="IPR001173">
    <property type="entry name" value="Glyco_trans_2-like"/>
</dbReference>
<dbReference type="EMBL" id="SJPL01000001">
    <property type="protein sequence ID" value="TWT71262.1"/>
    <property type="molecule type" value="Genomic_DNA"/>
</dbReference>
<protein>
    <submittedName>
        <fullName evidence="7">N-glycosyltransferase</fullName>
    </submittedName>
</protein>
<evidence type="ECO:0000259" key="6">
    <source>
        <dbReference type="Pfam" id="PF00535"/>
    </source>
</evidence>
<keyword evidence="8" id="KW-1185">Reference proteome</keyword>
<dbReference type="Pfam" id="PF00535">
    <property type="entry name" value="Glycos_transf_2"/>
    <property type="match status" value="1"/>
</dbReference>
<sequence length="226" mass="25023">MKPDEISIVIPALNEADHIAPCIDSALASGATEIIVSDGGSTDATASIAQNSGAGHVIRSLPGRGIQMNSGSVFARGKAILFLHADSRLGKDTLDQICRLDDEWVWGACRQRIESSERIYRWIESGNAARVRWMSMAFGDQAIFVRRDVFKSVGGFSESPLMEDVELSKRLRSRGRPKLIDGPVITSARRWQNRGPVRQTLLNWRIQIAYKLGVAPETLADWYRGK</sequence>
<evidence type="ECO:0000256" key="3">
    <source>
        <dbReference type="ARBA" id="ARBA00022676"/>
    </source>
</evidence>
<comment type="subcellular location">
    <subcellularLocation>
        <location evidence="1">Cell membrane</location>
    </subcellularLocation>
</comment>